<protein>
    <recommendedName>
        <fullName evidence="2">Ubiquitin-like domain-containing protein</fullName>
    </recommendedName>
</protein>
<accession>A0A0V0QH05</accession>
<dbReference type="InParanoid" id="A0A0V0QH05"/>
<reference evidence="3 4" key="1">
    <citation type="journal article" date="2015" name="Sci. Rep.">
        <title>Genome of the facultative scuticociliatosis pathogen Pseudocohnilembus persalinus provides insight into its virulence through horizontal gene transfer.</title>
        <authorList>
            <person name="Xiong J."/>
            <person name="Wang G."/>
            <person name="Cheng J."/>
            <person name="Tian M."/>
            <person name="Pan X."/>
            <person name="Warren A."/>
            <person name="Jiang C."/>
            <person name="Yuan D."/>
            <person name="Miao W."/>
        </authorList>
    </citation>
    <scope>NUCLEOTIDE SEQUENCE [LARGE SCALE GENOMIC DNA]</scope>
    <source>
        <strain evidence="3">36N120E</strain>
    </source>
</reference>
<evidence type="ECO:0000256" key="1">
    <source>
        <dbReference type="SAM" id="MobiDB-lite"/>
    </source>
</evidence>
<dbReference type="InterPro" id="IPR029071">
    <property type="entry name" value="Ubiquitin-like_domsf"/>
</dbReference>
<dbReference type="Pfam" id="PF00240">
    <property type="entry name" value="ubiquitin"/>
    <property type="match status" value="1"/>
</dbReference>
<evidence type="ECO:0000259" key="2">
    <source>
        <dbReference type="PROSITE" id="PS50053"/>
    </source>
</evidence>
<evidence type="ECO:0000313" key="3">
    <source>
        <dbReference type="EMBL" id="KRX01487.1"/>
    </source>
</evidence>
<dbReference type="PROSITE" id="PS50053">
    <property type="entry name" value="UBIQUITIN_2"/>
    <property type="match status" value="1"/>
</dbReference>
<feature type="compositionally biased region" description="Low complexity" evidence="1">
    <location>
        <begin position="8"/>
        <end position="26"/>
    </location>
</feature>
<dbReference type="EMBL" id="LDAU01000170">
    <property type="protein sequence ID" value="KRX01487.1"/>
    <property type="molecule type" value="Genomic_DNA"/>
</dbReference>
<name>A0A0V0QH05_PSEPJ</name>
<dbReference type="AlphaFoldDB" id="A0A0V0QH05"/>
<dbReference type="Proteomes" id="UP000054937">
    <property type="component" value="Unassembled WGS sequence"/>
</dbReference>
<sequence>MNTQKSFKANQTSAQKNQQQQQNDDNNVPETIYIRVVREAQNTQTIFFTVRPNDSIDGIRKNLCTYFSLEPNDIRLYLGEMLLDPNSNIYDQNVQNNAKIIVKIRNKMGEFEA</sequence>
<evidence type="ECO:0000313" key="4">
    <source>
        <dbReference type="Proteomes" id="UP000054937"/>
    </source>
</evidence>
<comment type="caution">
    <text evidence="3">The sequence shown here is derived from an EMBL/GenBank/DDBJ whole genome shotgun (WGS) entry which is preliminary data.</text>
</comment>
<dbReference type="SUPFAM" id="SSF54236">
    <property type="entry name" value="Ubiquitin-like"/>
    <property type="match status" value="1"/>
</dbReference>
<keyword evidence="4" id="KW-1185">Reference proteome</keyword>
<organism evidence="3 4">
    <name type="scientific">Pseudocohnilembus persalinus</name>
    <name type="common">Ciliate</name>
    <dbReference type="NCBI Taxonomy" id="266149"/>
    <lineage>
        <taxon>Eukaryota</taxon>
        <taxon>Sar</taxon>
        <taxon>Alveolata</taxon>
        <taxon>Ciliophora</taxon>
        <taxon>Intramacronucleata</taxon>
        <taxon>Oligohymenophorea</taxon>
        <taxon>Scuticociliatia</taxon>
        <taxon>Philasterida</taxon>
        <taxon>Pseudocohnilembidae</taxon>
        <taxon>Pseudocohnilembus</taxon>
    </lineage>
</organism>
<dbReference type="OrthoDB" id="282419at2759"/>
<feature type="domain" description="Ubiquitin-like" evidence="2">
    <location>
        <begin position="30"/>
        <end position="109"/>
    </location>
</feature>
<feature type="region of interest" description="Disordered" evidence="1">
    <location>
        <begin position="1"/>
        <end position="28"/>
    </location>
</feature>
<dbReference type="Gene3D" id="3.10.20.90">
    <property type="entry name" value="Phosphatidylinositol 3-kinase Catalytic Subunit, Chain A, domain 1"/>
    <property type="match status" value="1"/>
</dbReference>
<proteinExistence type="predicted"/>
<dbReference type="OMA" id="REAQNTQ"/>
<dbReference type="InterPro" id="IPR000626">
    <property type="entry name" value="Ubiquitin-like_dom"/>
</dbReference>
<gene>
    <name evidence="3" type="ORF">PPERSA_01390</name>
</gene>